<accession>A0A371H7T0</accession>
<feature type="non-terminal residue" evidence="7">
    <location>
        <position position="1"/>
    </location>
</feature>
<dbReference type="Pfam" id="PF23282">
    <property type="entry name" value="WHD_ROQ1"/>
    <property type="match status" value="1"/>
</dbReference>
<dbReference type="InterPro" id="IPR036390">
    <property type="entry name" value="WH_DNA-bd_sf"/>
</dbReference>
<evidence type="ECO:0000256" key="3">
    <source>
        <dbReference type="ARBA" id="ARBA00022821"/>
    </source>
</evidence>
<dbReference type="InterPro" id="IPR042197">
    <property type="entry name" value="Apaf_helical"/>
</dbReference>
<keyword evidence="4" id="KW-0520">NAD</keyword>
<dbReference type="Proteomes" id="UP000257109">
    <property type="component" value="Unassembled WGS sequence"/>
</dbReference>
<dbReference type="FunFam" id="3.40.50.10140:FF:000007">
    <property type="entry name" value="Disease resistance protein (TIR-NBS-LRR class)"/>
    <property type="match status" value="1"/>
</dbReference>
<dbReference type="SUPFAM" id="SSF52540">
    <property type="entry name" value="P-loop containing nucleoside triphosphate hydrolases"/>
    <property type="match status" value="1"/>
</dbReference>
<name>A0A371H7T0_MUCPR</name>
<keyword evidence="3" id="KW-0611">Plant defense</keyword>
<keyword evidence="1" id="KW-0433">Leucine-rich repeat</keyword>
<feature type="transmembrane region" description="Helical" evidence="5">
    <location>
        <begin position="1099"/>
        <end position="1117"/>
    </location>
</feature>
<feature type="domain" description="TIR" evidence="6">
    <location>
        <begin position="92"/>
        <end position="256"/>
    </location>
</feature>
<evidence type="ECO:0000259" key="6">
    <source>
        <dbReference type="PROSITE" id="PS50104"/>
    </source>
</evidence>
<reference evidence="7" key="1">
    <citation type="submission" date="2018-05" db="EMBL/GenBank/DDBJ databases">
        <title>Draft genome of Mucuna pruriens seed.</title>
        <authorList>
            <person name="Nnadi N.E."/>
            <person name="Vos R."/>
            <person name="Hasami M.H."/>
            <person name="Devisetty U.K."/>
            <person name="Aguiy J.C."/>
        </authorList>
    </citation>
    <scope>NUCLEOTIDE SEQUENCE [LARGE SCALE GENOMIC DNA]</scope>
    <source>
        <strain evidence="7">JCA_2017</strain>
    </source>
</reference>
<evidence type="ECO:0000256" key="1">
    <source>
        <dbReference type="ARBA" id="ARBA00022614"/>
    </source>
</evidence>
<dbReference type="OrthoDB" id="1397799at2759"/>
<dbReference type="SUPFAM" id="SSF52058">
    <property type="entry name" value="L domain-like"/>
    <property type="match status" value="1"/>
</dbReference>
<dbReference type="InterPro" id="IPR000157">
    <property type="entry name" value="TIR_dom"/>
</dbReference>
<sequence>MFGIPMNPSKSSKAYFGILILSYGTREEERSRPSIVNPMAYSHKVKYVVLVSLLLVSVAAKEKVDSDSAYPVTSLTCPNRLSQLFTLPTPPKSYHVFVSFRGRDVRGGFLSHLIKELSQKHIDVFVDKRIPKGDEIPESLLGAIEGSLVSVIIFSRNFVFSRWCLLEVEKIVDCRKRNGQIVLPVFYKVDPSNIRHPNESYPTAFAEHGKKYSSTTIQTWISALNESANLSGYHSSKFRDDSELVDEIVKDVLMRLNHVHQLNSKGLVGIEKQIARVESLLQLETAGVRIIGIYGMGKTVVAQEVYNKLCFKYEGCCFLANIRELWRRHGIFSLKKKLFSTLLGEKHLKIDIPNELPQYVEKRLRHMKVLIILDNVNDSEQLEILAGTLDWFGSGTRIIITARDNQLLAKNFVDTYMVDPLNFSKSLRLFRASTFNQSHPEIEYYELSKRVVKYAEGNPLILKVFGGFLREKGKEIWESQLERLEKEPSIKVDDVIKLSYNDLGQDEKEIFLDIACFFHGLKLKVNYVSLLLKDHDYSVDAGLERLKDKALVNISPKKIVSMHDTIQETAWQIARFEVPGSKSRLWDPDNIYQVLQYNKGNEDIRSIVIDLSRIKQLHLDPHVFIKMSQLRFLDFYHNEGSSNFLQGQGGLYFPQGLESLPNELRYLHWTHYPLESLPSNFSAENLVELNLPNSQVKKLWHEAPNLVNLNVLVLHSSTQLKELPDFSKARNLTEIGLRSCEGLVSVHPSVFSLKKLEKLDLGGCISLTSLRSQVHLESLRYLSLYGCKELKDFSVTSKNMIKLNLELTGIKELPSSIGLQEKLENLHLANTYIEKLPASIKNLTRLRHLDLRNCSELRTLPELPPSLEILDARGCVSLETVMFPSTATEQLKENKKRVAFWNCFKLDQHSLAAIEMNAQINMMEFAHKHLSTLNGAQGTYVYPGSEVPKWLEYKTTHDYLTIDLSSVLAPHSSHLGFIFCFIVPAIPHGDSVLKFKISAGEGEGEGNSINVYLTRPRHGTKSDHVYLVYDKACSRYLSSRVKYQPRLKIKVTIPSRKLTSRYVPLQLRGFGVSTINTTQYLNFVKIIGSGDGNIPNNPTLFPSFLAFCIATLIYLAIRCCK</sequence>
<dbReference type="PRINTS" id="PR00364">
    <property type="entry name" value="DISEASERSIST"/>
</dbReference>
<dbReference type="Gene3D" id="1.10.8.430">
    <property type="entry name" value="Helical domain of apoptotic protease-activating factors"/>
    <property type="match status" value="1"/>
</dbReference>
<dbReference type="InterPro" id="IPR044974">
    <property type="entry name" value="Disease_R_plants"/>
</dbReference>
<comment type="caution">
    <text evidence="7">The sequence shown here is derived from an EMBL/GenBank/DDBJ whole genome shotgun (WGS) entry which is preliminary data.</text>
</comment>
<dbReference type="AlphaFoldDB" id="A0A371H7T0"/>
<dbReference type="GO" id="GO:0007165">
    <property type="term" value="P:signal transduction"/>
    <property type="evidence" value="ECO:0007669"/>
    <property type="project" value="InterPro"/>
</dbReference>
<dbReference type="EMBL" id="QJKJ01003353">
    <property type="protein sequence ID" value="RDX98860.1"/>
    <property type="molecule type" value="Genomic_DNA"/>
</dbReference>
<dbReference type="InterPro" id="IPR035897">
    <property type="entry name" value="Toll_tir_struct_dom_sf"/>
</dbReference>
<dbReference type="Gene3D" id="3.40.50.10140">
    <property type="entry name" value="Toll/interleukin-1 receptor homology (TIR) domain"/>
    <property type="match status" value="1"/>
</dbReference>
<dbReference type="PANTHER" id="PTHR11017:SF398">
    <property type="entry name" value="RESISTANCE PROTEIN (TIR-NBS-LRR CLASS), PUTATIVE-RELATED"/>
    <property type="match status" value="1"/>
</dbReference>
<dbReference type="InterPro" id="IPR027417">
    <property type="entry name" value="P-loop_NTPase"/>
</dbReference>
<gene>
    <name evidence="7" type="primary">RLM1B</name>
    <name evidence="7" type="ORF">CR513_18165</name>
</gene>
<organism evidence="7 8">
    <name type="scientific">Mucuna pruriens</name>
    <name type="common">Velvet bean</name>
    <name type="synonym">Dolichos pruriens</name>
    <dbReference type="NCBI Taxonomy" id="157652"/>
    <lineage>
        <taxon>Eukaryota</taxon>
        <taxon>Viridiplantae</taxon>
        <taxon>Streptophyta</taxon>
        <taxon>Embryophyta</taxon>
        <taxon>Tracheophyta</taxon>
        <taxon>Spermatophyta</taxon>
        <taxon>Magnoliopsida</taxon>
        <taxon>eudicotyledons</taxon>
        <taxon>Gunneridae</taxon>
        <taxon>Pentapetalae</taxon>
        <taxon>rosids</taxon>
        <taxon>fabids</taxon>
        <taxon>Fabales</taxon>
        <taxon>Fabaceae</taxon>
        <taxon>Papilionoideae</taxon>
        <taxon>50 kb inversion clade</taxon>
        <taxon>NPAAA clade</taxon>
        <taxon>indigoferoid/millettioid clade</taxon>
        <taxon>Phaseoleae</taxon>
        <taxon>Mucuna</taxon>
    </lineage>
</organism>
<dbReference type="SMART" id="SM00255">
    <property type="entry name" value="TIR"/>
    <property type="match status" value="1"/>
</dbReference>
<dbReference type="GO" id="GO:0043531">
    <property type="term" value="F:ADP binding"/>
    <property type="evidence" value="ECO:0007669"/>
    <property type="project" value="InterPro"/>
</dbReference>
<keyword evidence="2" id="KW-0677">Repeat</keyword>
<evidence type="ECO:0000313" key="7">
    <source>
        <dbReference type="EMBL" id="RDX98860.1"/>
    </source>
</evidence>
<keyword evidence="5" id="KW-0472">Membrane</keyword>
<dbReference type="Pfam" id="PF07725">
    <property type="entry name" value="LRR_3"/>
    <property type="match status" value="1"/>
</dbReference>
<dbReference type="GO" id="GO:0006952">
    <property type="term" value="P:defense response"/>
    <property type="evidence" value="ECO:0007669"/>
    <property type="project" value="UniProtKB-KW"/>
</dbReference>
<dbReference type="Pfam" id="PF00931">
    <property type="entry name" value="NB-ARC"/>
    <property type="match status" value="1"/>
</dbReference>
<dbReference type="PANTHER" id="PTHR11017">
    <property type="entry name" value="LEUCINE-RICH REPEAT-CONTAINING PROTEIN"/>
    <property type="match status" value="1"/>
</dbReference>
<proteinExistence type="predicted"/>
<dbReference type="SUPFAM" id="SSF52200">
    <property type="entry name" value="Toll/Interleukin receptor TIR domain"/>
    <property type="match status" value="1"/>
</dbReference>
<dbReference type="STRING" id="157652.A0A371H7T0"/>
<evidence type="ECO:0000256" key="2">
    <source>
        <dbReference type="ARBA" id="ARBA00022737"/>
    </source>
</evidence>
<evidence type="ECO:0000256" key="5">
    <source>
        <dbReference type="SAM" id="Phobius"/>
    </source>
</evidence>
<dbReference type="InterPro" id="IPR002182">
    <property type="entry name" value="NB-ARC"/>
</dbReference>
<dbReference type="InterPro" id="IPR032675">
    <property type="entry name" value="LRR_dom_sf"/>
</dbReference>
<dbReference type="SUPFAM" id="SSF46785">
    <property type="entry name" value="Winged helix' DNA-binding domain"/>
    <property type="match status" value="1"/>
</dbReference>
<evidence type="ECO:0000256" key="4">
    <source>
        <dbReference type="ARBA" id="ARBA00023027"/>
    </source>
</evidence>
<protein>
    <submittedName>
        <fullName evidence="7">Disease resistance protein RML1B</fullName>
    </submittedName>
</protein>
<dbReference type="PROSITE" id="PS50104">
    <property type="entry name" value="TIR"/>
    <property type="match status" value="1"/>
</dbReference>
<evidence type="ECO:0000313" key="8">
    <source>
        <dbReference type="Proteomes" id="UP000257109"/>
    </source>
</evidence>
<dbReference type="InterPro" id="IPR058192">
    <property type="entry name" value="WHD_ROQ1-like"/>
</dbReference>
<dbReference type="FunFam" id="3.80.10.10:FF:000386">
    <property type="entry name" value="Disease resistance protein RPS4"/>
    <property type="match status" value="1"/>
</dbReference>
<dbReference type="Gene3D" id="3.40.50.300">
    <property type="entry name" value="P-loop containing nucleotide triphosphate hydrolases"/>
    <property type="match status" value="1"/>
</dbReference>
<keyword evidence="8" id="KW-1185">Reference proteome</keyword>
<keyword evidence="5" id="KW-1133">Transmembrane helix</keyword>
<dbReference type="InterPro" id="IPR011713">
    <property type="entry name" value="Leu-rich_rpt_3"/>
</dbReference>
<keyword evidence="5" id="KW-0812">Transmembrane</keyword>
<dbReference type="Gene3D" id="3.80.10.10">
    <property type="entry name" value="Ribonuclease Inhibitor"/>
    <property type="match status" value="2"/>
</dbReference>
<dbReference type="Pfam" id="PF01582">
    <property type="entry name" value="TIR"/>
    <property type="match status" value="1"/>
</dbReference>